<feature type="region of interest" description="Disordered" evidence="10">
    <location>
        <begin position="83"/>
        <end position="110"/>
    </location>
</feature>
<feature type="region of interest" description="Disordered" evidence="10">
    <location>
        <begin position="235"/>
        <end position="254"/>
    </location>
</feature>
<keyword evidence="6 9" id="KW-0804">Transcription</keyword>
<keyword evidence="7 8" id="KW-0539">Nucleus</keyword>
<evidence type="ECO:0000313" key="12">
    <source>
        <dbReference type="EMBL" id="OMO72977.1"/>
    </source>
</evidence>
<keyword evidence="2 8" id="KW-0863">Zinc-finger</keyword>
<dbReference type="Proteomes" id="UP000187203">
    <property type="component" value="Unassembled WGS sequence"/>
</dbReference>
<dbReference type="GO" id="GO:0003700">
    <property type="term" value="F:DNA-binding transcription factor activity"/>
    <property type="evidence" value="ECO:0007669"/>
    <property type="project" value="UniProtKB-UniRule"/>
</dbReference>
<keyword evidence="5 8" id="KW-0238">DNA-binding</keyword>
<feature type="compositionally biased region" description="Polar residues" evidence="10">
    <location>
        <begin position="26"/>
        <end position="36"/>
    </location>
</feature>
<dbReference type="Pfam" id="PF02701">
    <property type="entry name" value="Zn_ribbon_Dof"/>
    <property type="match status" value="1"/>
</dbReference>
<proteinExistence type="predicted"/>
<sequence length="335" mass="36546">MMSPDNPPVKQSNKEENQSNNSNKKTGSTRQPQDQQALKCPRCDSPNTKFCYYNNYSLTQPRHFCKTCRRYWTKGGALRNVPIGGGCRKNKKIKASSRLSGDSKDSTSSSEMGGLKFFHGLSPAMDFQLGGLSFPRLNPSPPAIYNQFASFGGENSSPSFSLDPSGSSSSLMGFSNYPLSSVTSGLSGAIQEMGSLNVNSNLASSIESLSSINQDLHWKLQQQRLAMLFGGEKENNVSSSVPQLDHHHQNQAQQKPQPILFQNLESSKPDQISSAIGNPRKGTSNETATEWFFGNSYAAVTPTPTTSGNGNDNTSNNWNNGVQAWNDLHQYSTLP</sequence>
<dbReference type="PANTHER" id="PTHR31992">
    <property type="entry name" value="DOF ZINC FINGER PROTEIN DOF1.4-RELATED"/>
    <property type="match status" value="1"/>
</dbReference>
<dbReference type="OrthoDB" id="1927254at2759"/>
<evidence type="ECO:0000256" key="5">
    <source>
        <dbReference type="ARBA" id="ARBA00023125"/>
    </source>
</evidence>
<evidence type="ECO:0000256" key="6">
    <source>
        <dbReference type="ARBA" id="ARBA00023163"/>
    </source>
</evidence>
<keyword evidence="4 9" id="KW-0805">Transcription regulation</keyword>
<comment type="subcellular location">
    <subcellularLocation>
        <location evidence="8 9">Nucleus</location>
    </subcellularLocation>
</comment>
<dbReference type="EMBL" id="AWUE01019532">
    <property type="protein sequence ID" value="OMO72977.1"/>
    <property type="molecule type" value="Genomic_DNA"/>
</dbReference>
<evidence type="ECO:0000256" key="10">
    <source>
        <dbReference type="SAM" id="MobiDB-lite"/>
    </source>
</evidence>
<dbReference type="GO" id="GO:0003677">
    <property type="term" value="F:DNA binding"/>
    <property type="evidence" value="ECO:0007669"/>
    <property type="project" value="UniProtKB-UniRule"/>
</dbReference>
<feature type="compositionally biased region" description="Low complexity" evidence="10">
    <location>
        <begin position="96"/>
        <end position="110"/>
    </location>
</feature>
<evidence type="ECO:0000256" key="1">
    <source>
        <dbReference type="ARBA" id="ARBA00022723"/>
    </source>
</evidence>
<evidence type="ECO:0000256" key="4">
    <source>
        <dbReference type="ARBA" id="ARBA00023015"/>
    </source>
</evidence>
<feature type="domain" description="Dof-type" evidence="11">
    <location>
        <begin position="38"/>
        <end position="92"/>
    </location>
</feature>
<dbReference type="PROSITE" id="PS50884">
    <property type="entry name" value="ZF_DOF_2"/>
    <property type="match status" value="1"/>
</dbReference>
<comment type="function">
    <text evidence="9">Transcription factor that binds specifically to a 5'-AA[AG]G-3' consensus core sequence.</text>
</comment>
<name>A0A1R3HRG7_9ROSI</name>
<evidence type="ECO:0000256" key="3">
    <source>
        <dbReference type="ARBA" id="ARBA00022833"/>
    </source>
</evidence>
<dbReference type="GO" id="GO:0005634">
    <property type="term" value="C:nucleus"/>
    <property type="evidence" value="ECO:0007669"/>
    <property type="project" value="UniProtKB-SubCell"/>
</dbReference>
<feature type="region of interest" description="Disordered" evidence="10">
    <location>
        <begin position="267"/>
        <end position="286"/>
    </location>
</feature>
<evidence type="ECO:0000256" key="7">
    <source>
        <dbReference type="ARBA" id="ARBA00023242"/>
    </source>
</evidence>
<gene>
    <name evidence="12" type="ORF">COLO4_27382</name>
</gene>
<dbReference type="PANTHER" id="PTHR31992:SF313">
    <property type="entry name" value="DOF ZINC FINGER PROTEIN DOF5.7"/>
    <property type="match status" value="1"/>
</dbReference>
<reference evidence="13" key="1">
    <citation type="submission" date="2013-09" db="EMBL/GenBank/DDBJ databases">
        <title>Corchorus olitorius genome sequencing.</title>
        <authorList>
            <person name="Alam M."/>
            <person name="Haque M.S."/>
            <person name="Islam M.S."/>
            <person name="Emdad E.M."/>
            <person name="Islam M.M."/>
            <person name="Ahmed B."/>
            <person name="Halim A."/>
            <person name="Hossen Q.M.M."/>
            <person name="Hossain M.Z."/>
            <person name="Ahmed R."/>
            <person name="Khan M.M."/>
            <person name="Islam R."/>
            <person name="Rashid M.M."/>
            <person name="Khan S.A."/>
            <person name="Rahman M.S."/>
            <person name="Alam M."/>
            <person name="Yahiya A.S."/>
            <person name="Khan M.S."/>
            <person name="Azam M.S."/>
            <person name="Haque T."/>
            <person name="Lashkar M.Z.H."/>
            <person name="Akhand A.I."/>
            <person name="Morshed G."/>
            <person name="Roy S."/>
            <person name="Uddin K.S."/>
            <person name="Rabeya T."/>
            <person name="Hossain A.S."/>
            <person name="Chowdhury A."/>
            <person name="Snigdha A.R."/>
            <person name="Mortoza M.S."/>
            <person name="Matin S.A."/>
            <person name="Hoque S.M.E."/>
            <person name="Islam M.K."/>
            <person name="Roy D.K."/>
            <person name="Haider R."/>
            <person name="Moosa M.M."/>
            <person name="Elias S.M."/>
            <person name="Hasan A.M."/>
            <person name="Jahan S."/>
            <person name="Shafiuddin M."/>
            <person name="Mahmood N."/>
            <person name="Shommy N.S."/>
        </authorList>
    </citation>
    <scope>NUCLEOTIDE SEQUENCE [LARGE SCALE GENOMIC DNA]</scope>
    <source>
        <strain evidence="13">cv. O-4</strain>
    </source>
</reference>
<keyword evidence="3 9" id="KW-0862">Zinc</keyword>
<dbReference type="GO" id="GO:0008270">
    <property type="term" value="F:zinc ion binding"/>
    <property type="evidence" value="ECO:0007669"/>
    <property type="project" value="UniProtKB-KW"/>
</dbReference>
<organism evidence="12 13">
    <name type="scientific">Corchorus olitorius</name>
    <dbReference type="NCBI Taxonomy" id="93759"/>
    <lineage>
        <taxon>Eukaryota</taxon>
        <taxon>Viridiplantae</taxon>
        <taxon>Streptophyta</taxon>
        <taxon>Embryophyta</taxon>
        <taxon>Tracheophyta</taxon>
        <taxon>Spermatophyta</taxon>
        <taxon>Magnoliopsida</taxon>
        <taxon>eudicotyledons</taxon>
        <taxon>Gunneridae</taxon>
        <taxon>Pentapetalae</taxon>
        <taxon>rosids</taxon>
        <taxon>malvids</taxon>
        <taxon>Malvales</taxon>
        <taxon>Malvaceae</taxon>
        <taxon>Grewioideae</taxon>
        <taxon>Apeibeae</taxon>
        <taxon>Corchorus</taxon>
    </lineage>
</organism>
<dbReference type="PROSITE" id="PS01361">
    <property type="entry name" value="ZF_DOF_1"/>
    <property type="match status" value="1"/>
</dbReference>
<evidence type="ECO:0000313" key="13">
    <source>
        <dbReference type="Proteomes" id="UP000187203"/>
    </source>
</evidence>
<evidence type="ECO:0000256" key="2">
    <source>
        <dbReference type="ARBA" id="ARBA00022771"/>
    </source>
</evidence>
<evidence type="ECO:0000259" key="11">
    <source>
        <dbReference type="PROSITE" id="PS50884"/>
    </source>
</evidence>
<feature type="region of interest" description="Disordered" evidence="10">
    <location>
        <begin position="1"/>
        <end position="40"/>
    </location>
</feature>
<dbReference type="InterPro" id="IPR045174">
    <property type="entry name" value="Dof"/>
</dbReference>
<dbReference type="AlphaFoldDB" id="A0A1R3HRG7"/>
<dbReference type="InterPro" id="IPR003851">
    <property type="entry name" value="Znf_Dof"/>
</dbReference>
<keyword evidence="1 9" id="KW-0479">Metal-binding</keyword>
<dbReference type="STRING" id="93759.A0A1R3HRG7"/>
<keyword evidence="13" id="KW-1185">Reference proteome</keyword>
<evidence type="ECO:0000256" key="9">
    <source>
        <dbReference type="RuleBase" id="RU369094"/>
    </source>
</evidence>
<accession>A0A1R3HRG7</accession>
<protein>
    <recommendedName>
        <fullName evidence="9">Dof zinc finger protein</fullName>
    </recommendedName>
</protein>
<comment type="caution">
    <text evidence="12">The sequence shown here is derived from an EMBL/GenBank/DDBJ whole genome shotgun (WGS) entry which is preliminary data.</text>
</comment>
<evidence type="ECO:0000256" key="8">
    <source>
        <dbReference type="PROSITE-ProRule" id="PRU00071"/>
    </source>
</evidence>